<dbReference type="InterPro" id="IPR002653">
    <property type="entry name" value="Znf_A20"/>
</dbReference>
<dbReference type="Pfam" id="PF01754">
    <property type="entry name" value="zf-A20"/>
    <property type="match status" value="1"/>
</dbReference>
<dbReference type="SUPFAM" id="SSF57716">
    <property type="entry name" value="Glucocorticoid receptor-like (DNA-binding domain)"/>
    <property type="match status" value="1"/>
</dbReference>
<accession>A0A7S3ZCG7</accession>
<keyword evidence="1" id="KW-0479">Metal-binding</keyword>
<evidence type="ECO:0000259" key="6">
    <source>
        <dbReference type="PROSITE" id="PS51036"/>
    </source>
</evidence>
<dbReference type="InterPro" id="IPR000058">
    <property type="entry name" value="Znf_AN1"/>
</dbReference>
<dbReference type="PANTHER" id="PTHR10634">
    <property type="entry name" value="AN1-TYPE ZINC FINGER PROTEIN"/>
    <property type="match status" value="1"/>
</dbReference>
<organism evidence="8">
    <name type="scientific">Lotharella globosa</name>
    <dbReference type="NCBI Taxonomy" id="91324"/>
    <lineage>
        <taxon>Eukaryota</taxon>
        <taxon>Sar</taxon>
        <taxon>Rhizaria</taxon>
        <taxon>Cercozoa</taxon>
        <taxon>Chlorarachniophyceae</taxon>
        <taxon>Lotharella</taxon>
    </lineage>
</organism>
<dbReference type="Gene3D" id="1.20.5.4770">
    <property type="match status" value="1"/>
</dbReference>
<evidence type="ECO:0000256" key="5">
    <source>
        <dbReference type="SAM" id="MobiDB-lite"/>
    </source>
</evidence>
<keyword evidence="2 4" id="KW-0863">Zinc-finger</keyword>
<dbReference type="EMBL" id="HBIV01043737">
    <property type="protein sequence ID" value="CAE0678922.1"/>
    <property type="molecule type" value="Transcribed_RNA"/>
</dbReference>
<feature type="domain" description="AN1-type" evidence="7">
    <location>
        <begin position="112"/>
        <end position="158"/>
    </location>
</feature>
<evidence type="ECO:0000256" key="4">
    <source>
        <dbReference type="PROSITE-ProRule" id="PRU00449"/>
    </source>
</evidence>
<name>A0A7S3ZCG7_9EUKA</name>
<dbReference type="SMART" id="SM00154">
    <property type="entry name" value="ZnF_AN1"/>
    <property type="match status" value="1"/>
</dbReference>
<evidence type="ECO:0000256" key="2">
    <source>
        <dbReference type="ARBA" id="ARBA00022771"/>
    </source>
</evidence>
<evidence type="ECO:0000259" key="7">
    <source>
        <dbReference type="PROSITE" id="PS51039"/>
    </source>
</evidence>
<evidence type="ECO:0000256" key="1">
    <source>
        <dbReference type="ARBA" id="ARBA00022723"/>
    </source>
</evidence>
<evidence type="ECO:0008006" key="9">
    <source>
        <dbReference type="Google" id="ProtNLM"/>
    </source>
</evidence>
<dbReference type="Gene3D" id="4.10.1110.10">
    <property type="entry name" value="AN1-like Zinc finger"/>
    <property type="match status" value="1"/>
</dbReference>
<dbReference type="InterPro" id="IPR035896">
    <property type="entry name" value="AN1-like_Znf"/>
</dbReference>
<dbReference type="PROSITE" id="PS51039">
    <property type="entry name" value="ZF_AN1"/>
    <property type="match status" value="1"/>
</dbReference>
<reference evidence="8" key="1">
    <citation type="submission" date="2021-01" db="EMBL/GenBank/DDBJ databases">
        <authorList>
            <person name="Corre E."/>
            <person name="Pelletier E."/>
            <person name="Niang G."/>
            <person name="Scheremetjew M."/>
            <person name="Finn R."/>
            <person name="Kale V."/>
            <person name="Holt S."/>
            <person name="Cochrane G."/>
            <person name="Meng A."/>
            <person name="Brown T."/>
            <person name="Cohen L."/>
        </authorList>
    </citation>
    <scope>NUCLEOTIDE SEQUENCE</scope>
    <source>
        <strain evidence="8">CCCM811</strain>
    </source>
</reference>
<dbReference type="GO" id="GO:0003677">
    <property type="term" value="F:DNA binding"/>
    <property type="evidence" value="ECO:0007669"/>
    <property type="project" value="InterPro"/>
</dbReference>
<proteinExistence type="predicted"/>
<dbReference type="SMART" id="SM00259">
    <property type="entry name" value="ZnF_A20"/>
    <property type="match status" value="1"/>
</dbReference>
<feature type="region of interest" description="Disordered" evidence="5">
    <location>
        <begin position="41"/>
        <end position="109"/>
    </location>
</feature>
<dbReference type="InterPro" id="IPR050652">
    <property type="entry name" value="AN1_A20_ZnFinger"/>
</dbReference>
<dbReference type="AlphaFoldDB" id="A0A7S3ZCG7"/>
<feature type="compositionally biased region" description="Basic and acidic residues" evidence="5">
    <location>
        <begin position="41"/>
        <end position="106"/>
    </location>
</feature>
<feature type="domain" description="A20-type" evidence="6">
    <location>
        <begin position="9"/>
        <end position="44"/>
    </location>
</feature>
<evidence type="ECO:0000313" key="8">
    <source>
        <dbReference type="EMBL" id="CAE0678922.1"/>
    </source>
</evidence>
<sequence>MSASANAGNDASVPCATPNCGFWGRPSTGNFCSRCYKEKMNEKPSDKLKQNKTEEKKLKETVEKDAKEIIEEKTPAEKCEKEAPTPDTCKKDDLKAKTAEGDDDKGRKKRKQKNRMRCFECRKKVGLTGIECSCGFVFCGVHRYPNNHNCDFDFKADARARFLATATNKAAVVDKIVGEKL</sequence>
<protein>
    <recommendedName>
        <fullName evidence="9">AN1-type domain-containing protein</fullName>
    </recommendedName>
</protein>
<keyword evidence="3" id="KW-0862">Zinc</keyword>
<dbReference type="PANTHER" id="PTHR10634:SF149">
    <property type="entry name" value="AN1-TYPE DOMAIN-CONTAINING PROTEIN-RELATED"/>
    <property type="match status" value="1"/>
</dbReference>
<gene>
    <name evidence="8" type="ORF">LGLO00237_LOCUS30704</name>
</gene>
<evidence type="ECO:0000256" key="3">
    <source>
        <dbReference type="ARBA" id="ARBA00022833"/>
    </source>
</evidence>
<dbReference type="SUPFAM" id="SSF118310">
    <property type="entry name" value="AN1-like Zinc finger"/>
    <property type="match status" value="1"/>
</dbReference>
<dbReference type="GO" id="GO:0008270">
    <property type="term" value="F:zinc ion binding"/>
    <property type="evidence" value="ECO:0007669"/>
    <property type="project" value="UniProtKB-KW"/>
</dbReference>
<dbReference type="PROSITE" id="PS51036">
    <property type="entry name" value="ZF_A20"/>
    <property type="match status" value="1"/>
</dbReference>
<dbReference type="Pfam" id="PF01428">
    <property type="entry name" value="zf-AN1"/>
    <property type="match status" value="1"/>
</dbReference>